<evidence type="ECO:0000313" key="2">
    <source>
        <dbReference type="EMBL" id="SIR91094.1"/>
    </source>
</evidence>
<dbReference type="EMBL" id="UGGV01000001">
    <property type="protein sequence ID" value="STO23566.1"/>
    <property type="molecule type" value="Genomic_DNA"/>
</dbReference>
<gene>
    <name evidence="3" type="ORF">NCTC11401_00366</name>
    <name evidence="2" type="ORF">SAMN05421777_1421</name>
</gene>
<evidence type="ECO:0000313" key="3">
    <source>
        <dbReference type="EMBL" id="STO23566.1"/>
    </source>
</evidence>
<organism evidence="3 5">
    <name type="scientific">Fluoribacter gormanii</name>
    <dbReference type="NCBI Taxonomy" id="464"/>
    <lineage>
        <taxon>Bacteria</taxon>
        <taxon>Pseudomonadati</taxon>
        <taxon>Pseudomonadota</taxon>
        <taxon>Gammaproteobacteria</taxon>
        <taxon>Legionellales</taxon>
        <taxon>Legionellaceae</taxon>
        <taxon>Fluoribacter</taxon>
    </lineage>
</organism>
<proteinExistence type="predicted"/>
<dbReference type="Proteomes" id="UP000186808">
    <property type="component" value="Unassembled WGS sequence"/>
</dbReference>
<keyword evidence="1" id="KW-0472">Membrane</keyword>
<dbReference type="EMBL" id="FTNL01000042">
    <property type="protein sequence ID" value="SIR91094.1"/>
    <property type="molecule type" value="Genomic_DNA"/>
</dbReference>
<dbReference type="AlphaFoldDB" id="A0A377GFJ4"/>
<evidence type="ECO:0000256" key="1">
    <source>
        <dbReference type="SAM" id="Phobius"/>
    </source>
</evidence>
<reference evidence="2 4" key="1">
    <citation type="submission" date="2017-01" db="EMBL/GenBank/DDBJ databases">
        <authorList>
            <person name="Varghese N."/>
            <person name="Submissions S."/>
        </authorList>
    </citation>
    <scope>NUCLEOTIDE SEQUENCE [LARGE SCALE GENOMIC DNA]</scope>
    <source>
        <strain evidence="2 4">ATCC 33342</strain>
    </source>
</reference>
<accession>A0A377GFJ4</accession>
<keyword evidence="1" id="KW-1133">Transmembrane helix</keyword>
<evidence type="ECO:0000313" key="4">
    <source>
        <dbReference type="Proteomes" id="UP000186808"/>
    </source>
</evidence>
<keyword evidence="1" id="KW-0812">Transmembrane</keyword>
<evidence type="ECO:0000313" key="5">
    <source>
        <dbReference type="Proteomes" id="UP000254374"/>
    </source>
</evidence>
<name>A0A377GFJ4_9GAMM</name>
<dbReference type="Proteomes" id="UP000254374">
    <property type="component" value="Unassembled WGS sequence"/>
</dbReference>
<feature type="transmembrane region" description="Helical" evidence="1">
    <location>
        <begin position="12"/>
        <end position="33"/>
    </location>
</feature>
<protein>
    <submittedName>
        <fullName evidence="3">Uncharacterized protein</fullName>
    </submittedName>
</protein>
<reference evidence="3 5" key="2">
    <citation type="submission" date="2018-06" db="EMBL/GenBank/DDBJ databases">
        <authorList>
            <consortium name="Pathogen Informatics"/>
            <person name="Doyle S."/>
        </authorList>
    </citation>
    <scope>NUCLEOTIDE SEQUENCE [LARGE SCALE GENOMIC DNA]</scope>
    <source>
        <strain evidence="3 5">NCTC11401</strain>
    </source>
</reference>
<keyword evidence="4" id="KW-1185">Reference proteome</keyword>
<sequence length="100" mass="11602">MTVSEIHRRRSLTLAALGFGMTWGVTLQLTFVYKLTFLLGKLSTYKHINQSIKFQQNNPNNCLFRCMGRKGFFSFLQEDTMLIMRMILMSKITKMGALIE</sequence>